<protein>
    <submittedName>
        <fullName evidence="1">Uncharacterized protein</fullName>
    </submittedName>
</protein>
<dbReference type="HOGENOM" id="CLU_2288942_0_0_0"/>
<accession>D2R799</accession>
<gene>
    <name evidence="1" type="ordered locus">Psta_0910</name>
</gene>
<dbReference type="AlphaFoldDB" id="D2R799"/>
<dbReference type="STRING" id="530564.Psta_0910"/>
<dbReference type="EMBL" id="CP001848">
    <property type="protein sequence ID" value="ADB15595.1"/>
    <property type="molecule type" value="Genomic_DNA"/>
</dbReference>
<dbReference type="Proteomes" id="UP000001887">
    <property type="component" value="Chromosome"/>
</dbReference>
<evidence type="ECO:0000313" key="1">
    <source>
        <dbReference type="EMBL" id="ADB15595.1"/>
    </source>
</evidence>
<keyword evidence="2" id="KW-1185">Reference proteome</keyword>
<dbReference type="KEGG" id="psl:Psta_0910"/>
<reference evidence="1 2" key="1">
    <citation type="journal article" date="2009" name="Stand. Genomic Sci.">
        <title>Complete genome sequence of Pirellula staleyi type strain (ATCC 27377).</title>
        <authorList>
            <person name="Clum A."/>
            <person name="Tindall B.J."/>
            <person name="Sikorski J."/>
            <person name="Ivanova N."/>
            <person name="Mavrommatis K."/>
            <person name="Lucas S."/>
            <person name="Glavina del Rio T."/>
            <person name="Nolan M."/>
            <person name="Chen F."/>
            <person name="Tice H."/>
            <person name="Pitluck S."/>
            <person name="Cheng J.F."/>
            <person name="Chertkov O."/>
            <person name="Brettin T."/>
            <person name="Han C."/>
            <person name="Detter J.C."/>
            <person name="Kuske C."/>
            <person name="Bruce D."/>
            <person name="Goodwin L."/>
            <person name="Ovchinikova G."/>
            <person name="Pati A."/>
            <person name="Mikhailova N."/>
            <person name="Chen A."/>
            <person name="Palaniappan K."/>
            <person name="Land M."/>
            <person name="Hauser L."/>
            <person name="Chang Y.J."/>
            <person name="Jeffries C.D."/>
            <person name="Chain P."/>
            <person name="Rohde M."/>
            <person name="Goker M."/>
            <person name="Bristow J."/>
            <person name="Eisen J.A."/>
            <person name="Markowitz V."/>
            <person name="Hugenholtz P."/>
            <person name="Kyrpides N.C."/>
            <person name="Klenk H.P."/>
            <person name="Lapidus A."/>
        </authorList>
    </citation>
    <scope>NUCLEOTIDE SEQUENCE [LARGE SCALE GENOMIC DNA]</scope>
    <source>
        <strain evidence="2">ATCC 27377 / DSM 6068 / ICPB 4128</strain>
    </source>
</reference>
<evidence type="ECO:0000313" key="2">
    <source>
        <dbReference type="Proteomes" id="UP000001887"/>
    </source>
</evidence>
<sequence>MIASVVEVVSKWFVKEKEFVMKTSGICQKRRYQVIILPAGDVVLERCTLGEADAYISTYEAIMREPKSRAVIALEPGGLKSRAGRSQLGMRACSRVTVSCS</sequence>
<name>D2R799_PIRSD</name>
<organism evidence="1 2">
    <name type="scientific">Pirellula staleyi (strain ATCC 27377 / DSM 6068 / ICPB 4128)</name>
    <name type="common">Pirella staleyi</name>
    <dbReference type="NCBI Taxonomy" id="530564"/>
    <lineage>
        <taxon>Bacteria</taxon>
        <taxon>Pseudomonadati</taxon>
        <taxon>Planctomycetota</taxon>
        <taxon>Planctomycetia</taxon>
        <taxon>Pirellulales</taxon>
        <taxon>Pirellulaceae</taxon>
        <taxon>Pirellula</taxon>
    </lineage>
</organism>
<proteinExistence type="predicted"/>